<organism evidence="8 9">
    <name type="scientific">Caproiciproducens galactitolivorans</name>
    <dbReference type="NCBI Taxonomy" id="642589"/>
    <lineage>
        <taxon>Bacteria</taxon>
        <taxon>Bacillati</taxon>
        <taxon>Bacillota</taxon>
        <taxon>Clostridia</taxon>
        <taxon>Eubacteriales</taxon>
        <taxon>Acutalibacteraceae</taxon>
        <taxon>Caproiciproducens</taxon>
    </lineage>
</organism>
<dbReference type="EMBL" id="JAPOHA010000003">
    <property type="protein sequence ID" value="MCY1713516.1"/>
    <property type="molecule type" value="Genomic_DNA"/>
</dbReference>
<dbReference type="Gene3D" id="3.20.20.70">
    <property type="entry name" value="Aldolase class I"/>
    <property type="match status" value="1"/>
</dbReference>
<evidence type="ECO:0000313" key="8">
    <source>
        <dbReference type="EMBL" id="MCY1713516.1"/>
    </source>
</evidence>
<name>A0ABT4BUB5_9FIRM</name>
<evidence type="ECO:0000256" key="6">
    <source>
        <dbReference type="ARBA" id="ARBA00023277"/>
    </source>
</evidence>
<proteinExistence type="inferred from homology"/>
<keyword evidence="5 7" id="KW-0413">Isomerase</keyword>
<dbReference type="SUPFAM" id="SSF51366">
    <property type="entry name" value="Ribulose-phoshate binding barrel"/>
    <property type="match status" value="1"/>
</dbReference>
<comment type="caution">
    <text evidence="8">The sequence shown here is derived from an EMBL/GenBank/DDBJ whole genome shotgun (WGS) entry which is preliminary data.</text>
</comment>
<comment type="similarity">
    <text evidence="4 7">Belongs to the NanE family.</text>
</comment>
<dbReference type="Proteomes" id="UP001082703">
    <property type="component" value="Unassembled WGS sequence"/>
</dbReference>
<dbReference type="NCBIfam" id="NF002231">
    <property type="entry name" value="PRK01130.1"/>
    <property type="match status" value="1"/>
</dbReference>
<dbReference type="InterPro" id="IPR007260">
    <property type="entry name" value="NanE"/>
</dbReference>
<protein>
    <recommendedName>
        <fullName evidence="7">Putative N-acetylmannosamine-6-phosphate 2-epimerase</fullName>
        <ecNumber evidence="7">5.1.3.9</ecNumber>
    </recommendedName>
    <alternativeName>
        <fullName evidence="7">ManNAc-6-P epimerase</fullName>
    </alternativeName>
</protein>
<dbReference type="CDD" id="cd04729">
    <property type="entry name" value="NanE"/>
    <property type="match status" value="1"/>
</dbReference>
<dbReference type="HAMAP" id="MF_01235">
    <property type="entry name" value="ManNAc6P_epimer"/>
    <property type="match status" value="1"/>
</dbReference>
<reference evidence="8 9" key="1">
    <citation type="submission" date="2022-11" db="EMBL/GenBank/DDBJ databases">
        <authorList>
            <person name="Caiyu Z."/>
        </authorList>
    </citation>
    <scope>NUCLEOTIDE SEQUENCE [LARGE SCALE GENOMIC DNA]</scope>
    <source>
        <strain evidence="8 9">YR-4</strain>
    </source>
</reference>
<keyword evidence="6 7" id="KW-0119">Carbohydrate metabolism</keyword>
<evidence type="ECO:0000256" key="4">
    <source>
        <dbReference type="ARBA" id="ARBA00007439"/>
    </source>
</evidence>
<evidence type="ECO:0000313" key="9">
    <source>
        <dbReference type="Proteomes" id="UP001082703"/>
    </source>
</evidence>
<dbReference type="EC" id="5.1.3.9" evidence="7"/>
<keyword evidence="9" id="KW-1185">Reference proteome</keyword>
<dbReference type="InterPro" id="IPR011060">
    <property type="entry name" value="RibuloseP-bd_barrel"/>
</dbReference>
<dbReference type="Pfam" id="PF04131">
    <property type="entry name" value="NanE"/>
    <property type="match status" value="1"/>
</dbReference>
<evidence type="ECO:0000256" key="5">
    <source>
        <dbReference type="ARBA" id="ARBA00023235"/>
    </source>
</evidence>
<dbReference type="RefSeq" id="WP_268057529.1">
    <property type="nucleotide sequence ID" value="NZ_JAPOHA010000003.1"/>
</dbReference>
<dbReference type="PANTHER" id="PTHR36204">
    <property type="entry name" value="N-ACETYLMANNOSAMINE-6-PHOSPHATE 2-EPIMERASE-RELATED"/>
    <property type="match status" value="1"/>
</dbReference>
<gene>
    <name evidence="7" type="primary">nanE</name>
    <name evidence="8" type="ORF">OUY18_04500</name>
</gene>
<comment type="pathway">
    <text evidence="3 7">Amino-sugar metabolism; N-acetylneuraminate degradation; D-fructose 6-phosphate from N-acetylneuraminate: step 3/5.</text>
</comment>
<dbReference type="InterPro" id="IPR013785">
    <property type="entry name" value="Aldolase_TIM"/>
</dbReference>
<sequence length="228" mass="25243">MRNDEILQRIKGGLVVSCQALEGEPLHSSYIMGRMAFAAYEGGAVAIRANTPEDIREIKKTVGLPVIGLHKVDYPDSEIYITPTMKEIDGLIQAGCDIIAIDATKRIRPKGQTLDELFRQARSKYPDQLFMADTSCYEEGLHAQELGFDLVGTTMSGYTEYTKGTVLPNYDLMKRYVDTLNIPVVAEGGIWSPEQLHKAFAAGVWTAVVGTAITRPREITRRFVNALS</sequence>
<evidence type="ECO:0000256" key="7">
    <source>
        <dbReference type="HAMAP-Rule" id="MF_01235"/>
    </source>
</evidence>
<dbReference type="PANTHER" id="PTHR36204:SF1">
    <property type="entry name" value="N-ACETYLMANNOSAMINE-6-PHOSPHATE 2-EPIMERASE-RELATED"/>
    <property type="match status" value="1"/>
</dbReference>
<accession>A0ABT4BUB5</accession>
<evidence type="ECO:0000256" key="1">
    <source>
        <dbReference type="ARBA" id="ARBA00000056"/>
    </source>
</evidence>
<evidence type="ECO:0000256" key="3">
    <source>
        <dbReference type="ARBA" id="ARBA00005081"/>
    </source>
</evidence>
<evidence type="ECO:0000256" key="2">
    <source>
        <dbReference type="ARBA" id="ARBA00002147"/>
    </source>
</evidence>
<comment type="function">
    <text evidence="2 7">Converts N-acetylmannosamine-6-phosphate (ManNAc-6-P) to N-acetylglucosamine-6-phosphate (GlcNAc-6-P).</text>
</comment>
<comment type="catalytic activity">
    <reaction evidence="1 7">
        <text>an N-acyl-D-glucosamine 6-phosphate = an N-acyl-D-mannosamine 6-phosphate</text>
        <dbReference type="Rhea" id="RHEA:23932"/>
        <dbReference type="ChEBI" id="CHEBI:57599"/>
        <dbReference type="ChEBI" id="CHEBI:57666"/>
        <dbReference type="EC" id="5.1.3.9"/>
    </reaction>
</comment>